<sequence length="159" mass="17516">MKAPPKQSVTMLFILLTLPLLAQKNEIVSSAGDSFTTEAGHLSFTLGEVAIETLPARPHQLTQGFHQPILWVQRTARTEDAKSQVTVFPNPVGSMLYIQSRHPDAARQYTVLDLRGIKVREGIVKGLTEISFDGLPASTYTLQVKTSAAKQQSFKIVKQ</sequence>
<organism evidence="2 3">
    <name type="scientific">Dawidia cretensis</name>
    <dbReference type="NCBI Taxonomy" id="2782350"/>
    <lineage>
        <taxon>Bacteria</taxon>
        <taxon>Pseudomonadati</taxon>
        <taxon>Bacteroidota</taxon>
        <taxon>Cytophagia</taxon>
        <taxon>Cytophagales</taxon>
        <taxon>Chryseotaleaceae</taxon>
        <taxon>Dawidia</taxon>
    </lineage>
</organism>
<gene>
    <name evidence="2" type="ORF">KK062_26330</name>
</gene>
<feature type="chain" id="PRO_5042882656" evidence="1">
    <location>
        <begin position="23"/>
        <end position="159"/>
    </location>
</feature>
<evidence type="ECO:0000313" key="3">
    <source>
        <dbReference type="Proteomes" id="UP001319080"/>
    </source>
</evidence>
<protein>
    <submittedName>
        <fullName evidence="2">T9SS type A sorting domain-containing protein</fullName>
    </submittedName>
</protein>
<dbReference type="NCBIfam" id="TIGR04183">
    <property type="entry name" value="Por_Secre_tail"/>
    <property type="match status" value="1"/>
</dbReference>
<keyword evidence="3" id="KW-1185">Reference proteome</keyword>
<dbReference type="Proteomes" id="UP001319080">
    <property type="component" value="Unassembled WGS sequence"/>
</dbReference>
<keyword evidence="1" id="KW-0732">Signal</keyword>
<evidence type="ECO:0000256" key="1">
    <source>
        <dbReference type="SAM" id="SignalP"/>
    </source>
</evidence>
<reference evidence="2 3" key="1">
    <citation type="submission" date="2021-05" db="EMBL/GenBank/DDBJ databases">
        <title>A Polyphasic approach of four new species of the genus Ohtaekwangia: Ohtaekwangia histidinii sp. nov., Ohtaekwangia cretensis sp. nov., Ohtaekwangia indiensis sp. nov., Ohtaekwangia reichenbachii sp. nov. from diverse environment.</title>
        <authorList>
            <person name="Octaviana S."/>
        </authorList>
    </citation>
    <scope>NUCLEOTIDE SEQUENCE [LARGE SCALE GENOMIC DNA]</scope>
    <source>
        <strain evidence="2 3">PWU5</strain>
    </source>
</reference>
<dbReference type="EMBL" id="JAHESE010000040">
    <property type="protein sequence ID" value="MBT1711786.1"/>
    <property type="molecule type" value="Genomic_DNA"/>
</dbReference>
<dbReference type="InterPro" id="IPR026444">
    <property type="entry name" value="Secre_tail"/>
</dbReference>
<dbReference type="RefSeq" id="WP_254087355.1">
    <property type="nucleotide sequence ID" value="NZ_JAHESE010000040.1"/>
</dbReference>
<feature type="signal peptide" evidence="1">
    <location>
        <begin position="1"/>
        <end position="22"/>
    </location>
</feature>
<evidence type="ECO:0000313" key="2">
    <source>
        <dbReference type="EMBL" id="MBT1711786.1"/>
    </source>
</evidence>
<dbReference type="AlphaFoldDB" id="A0AAP2E2E1"/>
<name>A0AAP2E2E1_9BACT</name>
<accession>A0AAP2E2E1</accession>
<comment type="caution">
    <text evidence="2">The sequence shown here is derived from an EMBL/GenBank/DDBJ whole genome shotgun (WGS) entry which is preliminary data.</text>
</comment>
<proteinExistence type="predicted"/>